<organism evidence="3 4">
    <name type="scientific">Rathayibacter rubneri</name>
    <dbReference type="NCBI Taxonomy" id="2950106"/>
    <lineage>
        <taxon>Bacteria</taxon>
        <taxon>Bacillati</taxon>
        <taxon>Actinomycetota</taxon>
        <taxon>Actinomycetes</taxon>
        <taxon>Micrococcales</taxon>
        <taxon>Microbacteriaceae</taxon>
        <taxon>Rathayibacter</taxon>
    </lineage>
</organism>
<dbReference type="CDD" id="cd02525">
    <property type="entry name" value="Succinoglycan_BP_ExoA"/>
    <property type="match status" value="1"/>
</dbReference>
<accession>A0A9X2IVS7</accession>
<name>A0A9X2IVS7_9MICO</name>
<feature type="region of interest" description="Disordered" evidence="1">
    <location>
        <begin position="355"/>
        <end position="376"/>
    </location>
</feature>
<comment type="caution">
    <text evidence="3">The sequence shown here is derived from an EMBL/GenBank/DDBJ whole genome shotgun (WGS) entry which is preliminary data.</text>
</comment>
<gene>
    <name evidence="3" type="ORF">NB037_15995</name>
</gene>
<sequence length="376" mass="39716">MQPENPTDKASTDDLSELPGVSYVMPVLNEVTHVRAAVDSLLAQDYTGPFDVVLAVAPSIDGTEALVEQLSAADPRIRVVANGVGSTPAGLNAAIRASTHPVVVRVDAHSVLPRDYARIAVETLQRSGADNVGGVMAAEGLTPFQRAVARAYGSRIGLGGTPHHVGGQEGPAETVYLGVFRRSALERAGLFDERFKRGQDWELNRRLRELGGTVWFTPHLTVTYRPRPSMRALLRQFLSTGMWRGELTRLFPASRSLRYFAPPVLVALLALGLLAGAAGVVQALVGAAPWLLLGLVVPLGYLVLVAAATVAVARVDGPRAMLWFAVVIPSIHVAWGTGFVLGFAGLTSNISAARNQPRTGGVPTAGDDGTDTARGA</sequence>
<feature type="transmembrane region" description="Helical" evidence="2">
    <location>
        <begin position="290"/>
        <end position="313"/>
    </location>
</feature>
<feature type="transmembrane region" description="Helical" evidence="2">
    <location>
        <begin position="320"/>
        <end position="346"/>
    </location>
</feature>
<dbReference type="Proteomes" id="UP001155240">
    <property type="component" value="Unassembled WGS sequence"/>
</dbReference>
<feature type="transmembrane region" description="Helical" evidence="2">
    <location>
        <begin position="259"/>
        <end position="284"/>
    </location>
</feature>
<reference evidence="3" key="1">
    <citation type="submission" date="2022-06" db="EMBL/GenBank/DDBJ databases">
        <title>Whole genome shotgun sequencing (WGS) of Rathayibacter sp. ZW T2_19, isolated from stored onions (Allium cepa).</title>
        <authorList>
            <person name="Stoll D.A."/>
            <person name="Huch M."/>
        </authorList>
    </citation>
    <scope>NUCLEOTIDE SEQUENCE</scope>
    <source>
        <strain evidence="3">ZW T2_19</strain>
    </source>
</reference>
<keyword evidence="4" id="KW-1185">Reference proteome</keyword>
<dbReference type="InterPro" id="IPR029044">
    <property type="entry name" value="Nucleotide-diphossugar_trans"/>
</dbReference>
<dbReference type="PANTHER" id="PTHR43685:SF2">
    <property type="entry name" value="GLYCOSYLTRANSFERASE 2-LIKE DOMAIN-CONTAINING PROTEIN"/>
    <property type="match status" value="1"/>
</dbReference>
<evidence type="ECO:0000313" key="3">
    <source>
        <dbReference type="EMBL" id="MCM6763919.1"/>
    </source>
</evidence>
<dbReference type="RefSeq" id="WP_251947475.1">
    <property type="nucleotide sequence ID" value="NZ_JAMRYM010000093.1"/>
</dbReference>
<dbReference type="Gene3D" id="3.90.550.10">
    <property type="entry name" value="Spore Coat Polysaccharide Biosynthesis Protein SpsA, Chain A"/>
    <property type="match status" value="1"/>
</dbReference>
<dbReference type="EMBL" id="JAMRYM010000093">
    <property type="protein sequence ID" value="MCM6763919.1"/>
    <property type="molecule type" value="Genomic_DNA"/>
</dbReference>
<evidence type="ECO:0000256" key="1">
    <source>
        <dbReference type="SAM" id="MobiDB-lite"/>
    </source>
</evidence>
<keyword evidence="2" id="KW-0472">Membrane</keyword>
<dbReference type="Pfam" id="PF13641">
    <property type="entry name" value="Glyco_tranf_2_3"/>
    <property type="match status" value="1"/>
</dbReference>
<dbReference type="AlphaFoldDB" id="A0A9X2IVS7"/>
<dbReference type="SUPFAM" id="SSF53448">
    <property type="entry name" value="Nucleotide-diphospho-sugar transferases"/>
    <property type="match status" value="1"/>
</dbReference>
<evidence type="ECO:0000256" key="2">
    <source>
        <dbReference type="SAM" id="Phobius"/>
    </source>
</evidence>
<keyword evidence="2" id="KW-0812">Transmembrane</keyword>
<dbReference type="PANTHER" id="PTHR43685">
    <property type="entry name" value="GLYCOSYLTRANSFERASE"/>
    <property type="match status" value="1"/>
</dbReference>
<protein>
    <submittedName>
        <fullName evidence="3">Glycosyltransferase family 2 protein</fullName>
    </submittedName>
</protein>
<keyword evidence="2" id="KW-1133">Transmembrane helix</keyword>
<evidence type="ECO:0000313" key="4">
    <source>
        <dbReference type="Proteomes" id="UP001155240"/>
    </source>
</evidence>
<proteinExistence type="predicted"/>
<dbReference type="InterPro" id="IPR050834">
    <property type="entry name" value="Glycosyltransf_2"/>
</dbReference>